<evidence type="ECO:0008006" key="4">
    <source>
        <dbReference type="Google" id="ProtNLM"/>
    </source>
</evidence>
<dbReference type="Proteomes" id="UP001162060">
    <property type="component" value="Unassembled WGS sequence"/>
</dbReference>
<keyword evidence="1" id="KW-0732">Signal</keyword>
<feature type="signal peptide" evidence="1">
    <location>
        <begin position="1"/>
        <end position="17"/>
    </location>
</feature>
<gene>
    <name evidence="2" type="ORF">PM001_LOCUS32160</name>
</gene>
<sequence length="116" mass="13253">MRLYWIPLAILVANSHASGTALSRPDHPVSEVNQDVAPVTGVAAHGADDGTSPRHHDVLAHKTEEERLVNFGRFAELLKRYIPYTTGWRVKRMRKRRKDEREAVKRVNSNFWHAMG</sequence>
<evidence type="ECO:0000313" key="3">
    <source>
        <dbReference type="Proteomes" id="UP001162060"/>
    </source>
</evidence>
<name>A0AAV1VLA2_9STRA</name>
<dbReference type="AlphaFoldDB" id="A0AAV1VLA2"/>
<comment type="caution">
    <text evidence="2">The sequence shown here is derived from an EMBL/GenBank/DDBJ whole genome shotgun (WGS) entry which is preliminary data.</text>
</comment>
<evidence type="ECO:0000256" key="1">
    <source>
        <dbReference type="SAM" id="SignalP"/>
    </source>
</evidence>
<reference evidence="2" key="1">
    <citation type="submission" date="2024-01" db="EMBL/GenBank/DDBJ databases">
        <authorList>
            <person name="Webb A."/>
        </authorList>
    </citation>
    <scope>NUCLEOTIDE SEQUENCE</scope>
    <source>
        <strain evidence="2">Pm1</strain>
    </source>
</reference>
<organism evidence="2 3">
    <name type="scientific">Peronospora matthiolae</name>
    <dbReference type="NCBI Taxonomy" id="2874970"/>
    <lineage>
        <taxon>Eukaryota</taxon>
        <taxon>Sar</taxon>
        <taxon>Stramenopiles</taxon>
        <taxon>Oomycota</taxon>
        <taxon>Peronosporomycetes</taxon>
        <taxon>Peronosporales</taxon>
        <taxon>Peronosporaceae</taxon>
        <taxon>Peronospora</taxon>
    </lineage>
</organism>
<feature type="chain" id="PRO_5043617809" description="RxLR effector protein" evidence="1">
    <location>
        <begin position="18"/>
        <end position="116"/>
    </location>
</feature>
<accession>A0AAV1VLA2</accession>
<protein>
    <recommendedName>
        <fullName evidence="4">RxLR effector protein</fullName>
    </recommendedName>
</protein>
<evidence type="ECO:0000313" key="2">
    <source>
        <dbReference type="EMBL" id="CAK7947010.1"/>
    </source>
</evidence>
<dbReference type="EMBL" id="CAKLBY020000378">
    <property type="protein sequence ID" value="CAK7947010.1"/>
    <property type="molecule type" value="Genomic_DNA"/>
</dbReference>
<proteinExistence type="predicted"/>